<reference evidence="5 6" key="2">
    <citation type="journal article" date="2018" name="Nat. Biotechnol.">
        <title>A standardized bacterial taxonomy based on genome phylogeny substantially revises the tree of life.</title>
        <authorList>
            <person name="Parks D.H."/>
            <person name="Chuvochina M."/>
            <person name="Waite D.W."/>
            <person name="Rinke C."/>
            <person name="Skarshewski A."/>
            <person name="Chaumeil P.A."/>
            <person name="Hugenholtz P."/>
        </authorList>
    </citation>
    <scope>NUCLEOTIDE SEQUENCE [LARGE SCALE GENOMIC DNA]</scope>
    <source>
        <strain evidence="2">UBA10378</strain>
        <strain evidence="1">UBA8557</strain>
    </source>
</reference>
<dbReference type="InterPro" id="IPR010237">
    <property type="entry name" value="Pyr-5-nucltdase"/>
</dbReference>
<dbReference type="EMBL" id="DMBR01000140">
    <property type="protein sequence ID" value="HAE93854.1"/>
    <property type="molecule type" value="Genomic_DNA"/>
</dbReference>
<name>A0A059E9Q9_9PROT</name>
<dbReference type="AlphaFoldDB" id="A0A059E9Q9"/>
<dbReference type="PANTHER" id="PTHR12725">
    <property type="entry name" value="HALOACID DEHALOGENASE-LIKE HYDROLASE"/>
    <property type="match status" value="1"/>
</dbReference>
<evidence type="ECO:0000313" key="6">
    <source>
        <dbReference type="Proteomes" id="UP000263957"/>
    </source>
</evidence>
<accession>A0A059E9Q9</accession>
<keyword evidence="4" id="KW-1185">Reference proteome</keyword>
<dbReference type="STRING" id="1280948.HY36_13755"/>
<comment type="caution">
    <text evidence="3">The sequence shown here is derived from an EMBL/GenBank/DDBJ whole genome shotgun (WGS) entry which is preliminary data.</text>
</comment>
<gene>
    <name evidence="1" type="ORF">DCG65_04790</name>
    <name evidence="2" type="ORF">DD728_10540</name>
    <name evidence="3" type="ORF">HY36_13755</name>
</gene>
<dbReference type="PATRIC" id="fig|1280948.3.peg.990"/>
<evidence type="ECO:0000313" key="2">
    <source>
        <dbReference type="EMBL" id="HBQ49301.1"/>
    </source>
</evidence>
<dbReference type="PANTHER" id="PTHR12725:SF117">
    <property type="entry name" value="HALOACID DEHALOGENASE-LIKE HYDROLASE"/>
    <property type="match status" value="1"/>
</dbReference>
<dbReference type="eggNOG" id="COG1011">
    <property type="taxonomic scope" value="Bacteria"/>
</dbReference>
<dbReference type="SFLD" id="SFLDS00003">
    <property type="entry name" value="Haloacid_Dehalogenase"/>
    <property type="match status" value="1"/>
</dbReference>
<dbReference type="SUPFAM" id="SSF56784">
    <property type="entry name" value="HAD-like"/>
    <property type="match status" value="1"/>
</dbReference>
<evidence type="ECO:0000313" key="4">
    <source>
        <dbReference type="Proteomes" id="UP000024547"/>
    </source>
</evidence>
<protein>
    <submittedName>
        <fullName evidence="1">Pyrimidine 5'-nucleotidase</fullName>
    </submittedName>
</protein>
<evidence type="ECO:0000313" key="5">
    <source>
        <dbReference type="Proteomes" id="UP000259173"/>
    </source>
</evidence>
<dbReference type="NCBIfam" id="TIGR01993">
    <property type="entry name" value="Pyr-5-nucltdase"/>
    <property type="match status" value="1"/>
</dbReference>
<dbReference type="InterPro" id="IPR006439">
    <property type="entry name" value="HAD-SF_hydro_IA"/>
</dbReference>
<organism evidence="3 4">
    <name type="scientific">Hyphomonas atlantica</name>
    <dbReference type="NCBI Taxonomy" id="1280948"/>
    <lineage>
        <taxon>Bacteria</taxon>
        <taxon>Pseudomonadati</taxon>
        <taxon>Pseudomonadota</taxon>
        <taxon>Alphaproteobacteria</taxon>
        <taxon>Hyphomonadales</taxon>
        <taxon>Hyphomonadaceae</taxon>
        <taxon>Hyphomonas</taxon>
    </lineage>
</organism>
<dbReference type="InterPro" id="IPR023214">
    <property type="entry name" value="HAD_sf"/>
</dbReference>
<dbReference type="Proteomes" id="UP000263957">
    <property type="component" value="Unassembled WGS sequence"/>
</dbReference>
<dbReference type="EMBL" id="AWFH01000004">
    <property type="protein sequence ID" value="KCZ64411.1"/>
    <property type="molecule type" value="Genomic_DNA"/>
</dbReference>
<dbReference type="EMBL" id="DOGS01000209">
    <property type="protein sequence ID" value="HBQ49301.1"/>
    <property type="molecule type" value="Genomic_DNA"/>
</dbReference>
<proteinExistence type="predicted"/>
<dbReference type="Proteomes" id="UP000259173">
    <property type="component" value="Unassembled WGS sequence"/>
</dbReference>
<dbReference type="SFLD" id="SFLDG01129">
    <property type="entry name" value="C1.5:_HAD__Beta-PGM__Phosphata"/>
    <property type="match status" value="1"/>
</dbReference>
<evidence type="ECO:0000313" key="3">
    <source>
        <dbReference type="EMBL" id="KCZ64411.1"/>
    </source>
</evidence>
<reference evidence="3 4" key="1">
    <citation type="journal article" date="2014" name="Antonie Van Leeuwenhoek">
        <title>Hyphomonas beringensis sp. nov. and Hyphomonas chukchiensis sp. nov., isolated from surface seawater of the Bering Sea and Chukchi Sea.</title>
        <authorList>
            <person name="Li C."/>
            <person name="Lai Q."/>
            <person name="Li G."/>
            <person name="Dong C."/>
            <person name="Wang J."/>
            <person name="Liao Y."/>
            <person name="Shao Z."/>
        </authorList>
    </citation>
    <scope>NUCLEOTIDE SEQUENCE [LARGE SCALE GENOMIC DNA]</scope>
    <source>
        <strain evidence="3 4">22II1-22F38</strain>
    </source>
</reference>
<dbReference type="Proteomes" id="UP000024547">
    <property type="component" value="Unassembled WGS sequence"/>
</dbReference>
<dbReference type="RefSeq" id="WP_051602511.1">
    <property type="nucleotide sequence ID" value="NZ_AWFH01000004.1"/>
</dbReference>
<dbReference type="GeneID" id="92499024"/>
<dbReference type="OrthoDB" id="9803141at2"/>
<dbReference type="InterPro" id="IPR036412">
    <property type="entry name" value="HAD-like_sf"/>
</dbReference>
<dbReference type="SFLD" id="SFLDG01132">
    <property type="entry name" value="C1.5.3:_5'-Nucleotidase_Like"/>
    <property type="match status" value="1"/>
</dbReference>
<dbReference type="NCBIfam" id="TIGR01509">
    <property type="entry name" value="HAD-SF-IA-v3"/>
    <property type="match status" value="1"/>
</dbReference>
<dbReference type="Gene3D" id="1.10.150.450">
    <property type="match status" value="1"/>
</dbReference>
<sequence length="257" mass="28775">MTSSKAGIHLAPFGQFGHVADWVFDLDNTLYPAECDLFAEIDTRMTEFVSRTLDLHPVEARKVQKEYYATYGTTLSGLMKVHQIDPADFLHHVHDIDLSPLPDLPALRQAIRALPGRKFVYTNGSRRHAERVVDRMRLGDLFDGSFGIEDADYTPKPHLDSYNRFCAMHDVAPGKAIFFEDLARNLLPAKDMGFTTVLVHSEKDWSHEPVEARPANLQDLLGDDGPDHIDYVTGDLAAFLEAALETLPNNSPGDQDD</sequence>
<evidence type="ECO:0000313" key="1">
    <source>
        <dbReference type="EMBL" id="HAE93854.1"/>
    </source>
</evidence>
<dbReference type="Pfam" id="PF00702">
    <property type="entry name" value="Hydrolase"/>
    <property type="match status" value="1"/>
</dbReference>
<dbReference type="Gene3D" id="3.40.50.1000">
    <property type="entry name" value="HAD superfamily/HAD-like"/>
    <property type="match status" value="1"/>
</dbReference>